<keyword evidence="4" id="KW-0413">Isomerase</keyword>
<organism evidence="6 7">
    <name type="scientific">Lacticaseibacillus brantae DSM 23927</name>
    <dbReference type="NCBI Taxonomy" id="1423727"/>
    <lineage>
        <taxon>Bacteria</taxon>
        <taxon>Bacillati</taxon>
        <taxon>Bacillota</taxon>
        <taxon>Bacilli</taxon>
        <taxon>Lactobacillales</taxon>
        <taxon>Lactobacillaceae</taxon>
        <taxon>Lacticaseibacillus</taxon>
    </lineage>
</organism>
<accession>A0A0R2B9I3</accession>
<protein>
    <recommendedName>
        <fullName evidence="4">Pseudouridine synthase</fullName>
        <ecNumber evidence="4">5.4.99.-</ecNumber>
    </recommendedName>
</protein>
<dbReference type="GO" id="GO:0000455">
    <property type="term" value="P:enzyme-directed rRNA pseudouridine synthesis"/>
    <property type="evidence" value="ECO:0007669"/>
    <property type="project" value="TreeGrafter"/>
</dbReference>
<feature type="active site" evidence="3">
    <location>
        <position position="134"/>
    </location>
</feature>
<dbReference type="GO" id="GO:0009982">
    <property type="term" value="F:pseudouridine synthase activity"/>
    <property type="evidence" value="ECO:0007669"/>
    <property type="project" value="InterPro"/>
</dbReference>
<dbReference type="Proteomes" id="UP000051672">
    <property type="component" value="Unassembled WGS sequence"/>
</dbReference>
<dbReference type="OrthoDB" id="9807829at2"/>
<dbReference type="InterPro" id="IPR006224">
    <property type="entry name" value="PsdUridine_synth_RluA-like_CS"/>
</dbReference>
<sequence>MRFEWTYLDATPLKLQNFLRQQGFSRAQLTKLKFHGGSVFVNSRQRNTAFVLHKNDRILLELAPEVPADAVVPFDAPIEIAFEDEHYLIVNKPAGVASIPDAAKGDDTMANRVKAYLIQTKAESTAIHVVTRLDRDTSGLMMFAKHGYAHSLVDRQLHSTRFIKRYLALIPLARPIPPHGWLMLPIGPSRDFYMKRAVNLAGKASVTEYQLERQTDDFGLVRVTLHTGRTHQIRVHFAAIGHPLIGDDLYGGELLLNRQALHCAELAFYHPFRHETIALTAPLPPDMRALAQQLYL</sequence>
<dbReference type="PANTHER" id="PTHR21600">
    <property type="entry name" value="MITOCHONDRIAL RNA PSEUDOURIDINE SYNTHASE"/>
    <property type="match status" value="1"/>
</dbReference>
<dbReference type="GO" id="GO:0140098">
    <property type="term" value="F:catalytic activity, acting on RNA"/>
    <property type="evidence" value="ECO:0007669"/>
    <property type="project" value="UniProtKB-ARBA"/>
</dbReference>
<keyword evidence="7" id="KW-1185">Reference proteome</keyword>
<dbReference type="STRING" id="1423727.FC34_GL000016"/>
<dbReference type="EC" id="5.4.99.-" evidence="4"/>
<dbReference type="NCBIfam" id="TIGR00005">
    <property type="entry name" value="rluA_subfam"/>
    <property type="match status" value="1"/>
</dbReference>
<feature type="domain" description="Pseudouridine synthase RsuA/RluA-like" evidence="5">
    <location>
        <begin position="86"/>
        <end position="239"/>
    </location>
</feature>
<dbReference type="CDD" id="cd02869">
    <property type="entry name" value="PseudoU_synth_RluA_like"/>
    <property type="match status" value="1"/>
</dbReference>
<comment type="catalytic activity">
    <reaction evidence="1 4">
        <text>a uridine in RNA = a pseudouridine in RNA</text>
        <dbReference type="Rhea" id="RHEA:48348"/>
        <dbReference type="Rhea" id="RHEA-COMP:12068"/>
        <dbReference type="Rhea" id="RHEA-COMP:12069"/>
        <dbReference type="ChEBI" id="CHEBI:65314"/>
        <dbReference type="ChEBI" id="CHEBI:65315"/>
    </reaction>
</comment>
<evidence type="ECO:0000313" key="7">
    <source>
        <dbReference type="Proteomes" id="UP000051672"/>
    </source>
</evidence>
<proteinExistence type="inferred from homology"/>
<dbReference type="PROSITE" id="PS01129">
    <property type="entry name" value="PSI_RLU"/>
    <property type="match status" value="1"/>
</dbReference>
<evidence type="ECO:0000256" key="4">
    <source>
        <dbReference type="RuleBase" id="RU362028"/>
    </source>
</evidence>
<dbReference type="InterPro" id="IPR006145">
    <property type="entry name" value="PsdUridine_synth_RsuA/RluA"/>
</dbReference>
<dbReference type="Pfam" id="PF00849">
    <property type="entry name" value="PseudoU_synth_2"/>
    <property type="match status" value="1"/>
</dbReference>
<dbReference type="InterPro" id="IPR006225">
    <property type="entry name" value="PsdUridine_synth_RluC/D"/>
</dbReference>
<evidence type="ECO:0000256" key="3">
    <source>
        <dbReference type="PIRSR" id="PIRSR606225-1"/>
    </source>
</evidence>
<dbReference type="PANTHER" id="PTHR21600:SF35">
    <property type="entry name" value="PSEUDOURIDINE SYNTHASE"/>
    <property type="match status" value="1"/>
</dbReference>
<gene>
    <name evidence="6" type="ORF">FC34_GL000016</name>
</gene>
<dbReference type="SUPFAM" id="SSF55120">
    <property type="entry name" value="Pseudouridine synthase"/>
    <property type="match status" value="1"/>
</dbReference>
<dbReference type="EMBL" id="AYZQ01000001">
    <property type="protein sequence ID" value="KRM72316.1"/>
    <property type="molecule type" value="Genomic_DNA"/>
</dbReference>
<evidence type="ECO:0000313" key="6">
    <source>
        <dbReference type="EMBL" id="KRM72316.1"/>
    </source>
</evidence>
<dbReference type="GO" id="GO:0003723">
    <property type="term" value="F:RNA binding"/>
    <property type="evidence" value="ECO:0007669"/>
    <property type="project" value="InterPro"/>
</dbReference>
<dbReference type="InterPro" id="IPR050188">
    <property type="entry name" value="RluA_PseudoU_synthase"/>
</dbReference>
<dbReference type="RefSeq" id="WP_057893350.1">
    <property type="nucleotide sequence ID" value="NZ_AYZQ01000001.1"/>
</dbReference>
<evidence type="ECO:0000259" key="5">
    <source>
        <dbReference type="Pfam" id="PF00849"/>
    </source>
</evidence>
<dbReference type="Gene3D" id="3.30.2350.10">
    <property type="entry name" value="Pseudouridine synthase"/>
    <property type="match status" value="1"/>
</dbReference>
<evidence type="ECO:0000256" key="2">
    <source>
        <dbReference type="ARBA" id="ARBA00010876"/>
    </source>
</evidence>
<dbReference type="PATRIC" id="fig|1423727.3.peg.17"/>
<dbReference type="InterPro" id="IPR020103">
    <property type="entry name" value="PsdUridine_synth_cat_dom_sf"/>
</dbReference>
<name>A0A0R2B9I3_9LACO</name>
<comment type="caution">
    <text evidence="6">The sequence shown here is derived from an EMBL/GenBank/DDBJ whole genome shotgun (WGS) entry which is preliminary data.</text>
</comment>
<reference evidence="6 7" key="1">
    <citation type="journal article" date="2015" name="Genome Announc.">
        <title>Expanding the biotechnology potential of lactobacilli through comparative genomics of 213 strains and associated genera.</title>
        <authorList>
            <person name="Sun Z."/>
            <person name="Harris H.M."/>
            <person name="McCann A."/>
            <person name="Guo C."/>
            <person name="Argimon S."/>
            <person name="Zhang W."/>
            <person name="Yang X."/>
            <person name="Jeffery I.B."/>
            <person name="Cooney J.C."/>
            <person name="Kagawa T.F."/>
            <person name="Liu W."/>
            <person name="Song Y."/>
            <person name="Salvetti E."/>
            <person name="Wrobel A."/>
            <person name="Rasinkangas P."/>
            <person name="Parkhill J."/>
            <person name="Rea M.C."/>
            <person name="O'Sullivan O."/>
            <person name="Ritari J."/>
            <person name="Douillard F.P."/>
            <person name="Paul Ross R."/>
            <person name="Yang R."/>
            <person name="Briner A.E."/>
            <person name="Felis G.E."/>
            <person name="de Vos W.M."/>
            <person name="Barrangou R."/>
            <person name="Klaenhammer T.R."/>
            <person name="Caufield P.W."/>
            <person name="Cui Y."/>
            <person name="Zhang H."/>
            <person name="O'Toole P.W."/>
        </authorList>
    </citation>
    <scope>NUCLEOTIDE SEQUENCE [LARGE SCALE GENOMIC DNA]</scope>
    <source>
        <strain evidence="6 7">DSM 23927</strain>
    </source>
</reference>
<evidence type="ECO:0000256" key="1">
    <source>
        <dbReference type="ARBA" id="ARBA00000073"/>
    </source>
</evidence>
<comment type="function">
    <text evidence="4">Responsible for synthesis of pseudouridine from uracil.</text>
</comment>
<comment type="similarity">
    <text evidence="2 4">Belongs to the pseudouridine synthase RluA family.</text>
</comment>
<dbReference type="AlphaFoldDB" id="A0A0R2B9I3"/>